<reference evidence="4" key="1">
    <citation type="journal article" date="2019" name="Int. J. Syst. Evol. Microbiol.">
        <title>The Global Catalogue of Microorganisms (GCM) 10K type strain sequencing project: providing services to taxonomists for standard genome sequencing and annotation.</title>
        <authorList>
            <consortium name="The Broad Institute Genomics Platform"/>
            <consortium name="The Broad Institute Genome Sequencing Center for Infectious Disease"/>
            <person name="Wu L."/>
            <person name="Ma J."/>
        </authorList>
    </citation>
    <scope>NUCLEOTIDE SEQUENCE [LARGE SCALE GENOMIC DNA]</scope>
    <source>
        <strain evidence="4">CGMCC 1.12702</strain>
    </source>
</reference>
<protein>
    <submittedName>
        <fullName evidence="3">Alpha/beta fold hydrolase</fullName>
    </submittedName>
</protein>
<keyword evidence="4" id="KW-1185">Reference proteome</keyword>
<accession>A0ABW4TUL1</accession>
<dbReference type="InterPro" id="IPR000073">
    <property type="entry name" value="AB_hydrolase_1"/>
</dbReference>
<sequence length="275" mass="28685">MRYRSMALASLLLLGGCTAVVKQSSFFPASVKPPEGALVPPPGYKVEDMVMALPGLGRVHAVRLSNPQSSATVLYAGGNMSFVAGQSATVAALAEATRANIILYDYPGRGGTDVPATVDALISFGPAFIAQLRAQNWLGSEPLFVYGLSFGGSQAAGIARQAKAAGLILEGSAADIAAIGRNAVPTLMKPFVHVRTDADLARFDYEGYAIESAAPILLISSQDDQVVRPQIMTDFAARLRERGASVTTVSVPGPHGRALREAAAIAAVRRFTAGK</sequence>
<dbReference type="SUPFAM" id="SSF53474">
    <property type="entry name" value="alpha/beta-Hydrolases"/>
    <property type="match status" value="1"/>
</dbReference>
<name>A0ABW4TUL1_9SPHN</name>
<dbReference type="PROSITE" id="PS51257">
    <property type="entry name" value="PROKAR_LIPOPROTEIN"/>
    <property type="match status" value="1"/>
</dbReference>
<organism evidence="3 4">
    <name type="scientific">Sphingomonas arantia</name>
    <dbReference type="NCBI Taxonomy" id="1460676"/>
    <lineage>
        <taxon>Bacteria</taxon>
        <taxon>Pseudomonadati</taxon>
        <taxon>Pseudomonadota</taxon>
        <taxon>Alphaproteobacteria</taxon>
        <taxon>Sphingomonadales</taxon>
        <taxon>Sphingomonadaceae</taxon>
        <taxon>Sphingomonas</taxon>
    </lineage>
</organism>
<comment type="caution">
    <text evidence="3">The sequence shown here is derived from an EMBL/GenBank/DDBJ whole genome shotgun (WGS) entry which is preliminary data.</text>
</comment>
<dbReference type="GO" id="GO:0016787">
    <property type="term" value="F:hydrolase activity"/>
    <property type="evidence" value="ECO:0007669"/>
    <property type="project" value="UniProtKB-KW"/>
</dbReference>
<dbReference type="Gene3D" id="3.40.50.1820">
    <property type="entry name" value="alpha/beta hydrolase"/>
    <property type="match status" value="1"/>
</dbReference>
<dbReference type="PANTHER" id="PTHR12277">
    <property type="entry name" value="ALPHA/BETA HYDROLASE DOMAIN-CONTAINING PROTEIN"/>
    <property type="match status" value="1"/>
</dbReference>
<evidence type="ECO:0000313" key="4">
    <source>
        <dbReference type="Proteomes" id="UP001597400"/>
    </source>
</evidence>
<dbReference type="Pfam" id="PF12697">
    <property type="entry name" value="Abhydrolase_6"/>
    <property type="match status" value="1"/>
</dbReference>
<dbReference type="Proteomes" id="UP001597400">
    <property type="component" value="Unassembled WGS sequence"/>
</dbReference>
<feature type="domain" description="AB hydrolase-1" evidence="2">
    <location>
        <begin position="90"/>
        <end position="212"/>
    </location>
</feature>
<feature type="signal peptide" evidence="1">
    <location>
        <begin position="1"/>
        <end position="19"/>
    </location>
</feature>
<proteinExistence type="predicted"/>
<keyword evidence="3" id="KW-0378">Hydrolase</keyword>
<evidence type="ECO:0000256" key="1">
    <source>
        <dbReference type="SAM" id="SignalP"/>
    </source>
</evidence>
<feature type="chain" id="PRO_5046636842" evidence="1">
    <location>
        <begin position="20"/>
        <end position="275"/>
    </location>
</feature>
<dbReference type="EMBL" id="JBHUGS010000001">
    <property type="protein sequence ID" value="MFD1949728.1"/>
    <property type="molecule type" value="Genomic_DNA"/>
</dbReference>
<evidence type="ECO:0000313" key="3">
    <source>
        <dbReference type="EMBL" id="MFD1949728.1"/>
    </source>
</evidence>
<evidence type="ECO:0000259" key="2">
    <source>
        <dbReference type="Pfam" id="PF12697"/>
    </source>
</evidence>
<dbReference type="InterPro" id="IPR029058">
    <property type="entry name" value="AB_hydrolase_fold"/>
</dbReference>
<gene>
    <name evidence="3" type="ORF">ACFSGX_02960</name>
</gene>
<keyword evidence="1" id="KW-0732">Signal</keyword>
<dbReference type="PANTHER" id="PTHR12277:SF81">
    <property type="entry name" value="PROTEIN ABHD13"/>
    <property type="match status" value="1"/>
</dbReference>